<keyword evidence="5" id="KW-1185">Reference proteome</keyword>
<protein>
    <recommendedName>
        <fullName evidence="3">Serine aminopeptidase S33 domain-containing protein</fullName>
    </recommendedName>
</protein>
<feature type="signal peptide" evidence="2">
    <location>
        <begin position="1"/>
        <end position="16"/>
    </location>
</feature>
<dbReference type="PANTHER" id="PTHR22946:SF9">
    <property type="entry name" value="POLYKETIDE TRANSFERASE AF380"/>
    <property type="match status" value="1"/>
</dbReference>
<feature type="domain" description="Serine aminopeptidase S33" evidence="3">
    <location>
        <begin position="59"/>
        <end position="287"/>
    </location>
</feature>
<dbReference type="Pfam" id="PF12146">
    <property type="entry name" value="Hydrolase_4"/>
    <property type="match status" value="1"/>
</dbReference>
<dbReference type="SUPFAM" id="SSF53474">
    <property type="entry name" value="alpha/beta-Hydrolases"/>
    <property type="match status" value="1"/>
</dbReference>
<keyword evidence="1" id="KW-0378">Hydrolase</keyword>
<accession>A0A6H0Y2S7</accession>
<sequence>MKITPILATLIASVTAVDRITFDSNGTQIVVYHWQLSCNAASSRWGRFDRGRPATKAPVIVMGHGFAALQTSKLQPYAERFAAAGYHATTFDYRHWGQSDGVPRNIVDISLQQADFMAAVAAAKKLQGVDASRIVIWGSSLSGGTVLSLGPAFYNDTSSGVVGVISQVPHTNGLATAALTPQQTIPDLVKLSLADMERAKTDHPHICAYEGYLSIQPNPPGPEYSNFSARFIVQLPSFSPDVTAAQSHLPTYLGIGSADNVVSAPAAAKLAARMPNATTYEYEGVGHFDVYPGALAYMENLENQVAFLHKFVPLHKSF</sequence>
<dbReference type="AlphaFoldDB" id="A0A6H0Y2S7"/>
<dbReference type="PANTHER" id="PTHR22946">
    <property type="entry name" value="DIENELACTONE HYDROLASE DOMAIN-CONTAINING PROTEIN-RELATED"/>
    <property type="match status" value="1"/>
</dbReference>
<proteinExistence type="predicted"/>
<dbReference type="InterPro" id="IPR050261">
    <property type="entry name" value="FrsA_esterase"/>
</dbReference>
<evidence type="ECO:0000313" key="4">
    <source>
        <dbReference type="EMBL" id="QIX01323.1"/>
    </source>
</evidence>
<evidence type="ECO:0000313" key="5">
    <source>
        <dbReference type="Proteomes" id="UP000503462"/>
    </source>
</evidence>
<dbReference type="InterPro" id="IPR022742">
    <property type="entry name" value="Hydrolase_4"/>
</dbReference>
<gene>
    <name evidence="4" type="ORF">AMS68_006840</name>
</gene>
<dbReference type="Gene3D" id="3.40.50.1820">
    <property type="entry name" value="alpha/beta hydrolase"/>
    <property type="match status" value="1"/>
</dbReference>
<reference evidence="4 5" key="1">
    <citation type="journal article" date="2016" name="Sci. Rep.">
        <title>Peltaster fructicola genome reveals evolution from an invasive phytopathogen to an ectophytic parasite.</title>
        <authorList>
            <person name="Xu C."/>
            <person name="Chen H."/>
            <person name="Gleason M.L."/>
            <person name="Xu J.R."/>
            <person name="Liu H."/>
            <person name="Zhang R."/>
            <person name="Sun G."/>
        </authorList>
    </citation>
    <scope>NUCLEOTIDE SEQUENCE [LARGE SCALE GENOMIC DNA]</scope>
    <source>
        <strain evidence="4 5">LNHT1506</strain>
    </source>
</reference>
<dbReference type="EMBL" id="CP051142">
    <property type="protein sequence ID" value="QIX01323.1"/>
    <property type="molecule type" value="Genomic_DNA"/>
</dbReference>
<dbReference type="InterPro" id="IPR029058">
    <property type="entry name" value="AB_hydrolase_fold"/>
</dbReference>
<evidence type="ECO:0000256" key="1">
    <source>
        <dbReference type="ARBA" id="ARBA00022801"/>
    </source>
</evidence>
<evidence type="ECO:0000259" key="3">
    <source>
        <dbReference type="Pfam" id="PF12146"/>
    </source>
</evidence>
<feature type="chain" id="PRO_5026101391" description="Serine aminopeptidase S33 domain-containing protein" evidence="2">
    <location>
        <begin position="17"/>
        <end position="318"/>
    </location>
</feature>
<keyword evidence="2" id="KW-0732">Signal</keyword>
<evidence type="ECO:0000256" key="2">
    <source>
        <dbReference type="SAM" id="SignalP"/>
    </source>
</evidence>
<dbReference type="Proteomes" id="UP000503462">
    <property type="component" value="Chromosome 4"/>
</dbReference>
<organism evidence="4 5">
    <name type="scientific">Peltaster fructicola</name>
    <dbReference type="NCBI Taxonomy" id="286661"/>
    <lineage>
        <taxon>Eukaryota</taxon>
        <taxon>Fungi</taxon>
        <taxon>Dikarya</taxon>
        <taxon>Ascomycota</taxon>
        <taxon>Pezizomycotina</taxon>
        <taxon>Dothideomycetes</taxon>
        <taxon>Dothideomycetes incertae sedis</taxon>
        <taxon>Peltaster</taxon>
    </lineage>
</organism>
<dbReference type="GO" id="GO:0016788">
    <property type="term" value="F:hydrolase activity, acting on ester bonds"/>
    <property type="evidence" value="ECO:0007669"/>
    <property type="project" value="UniProtKB-ARBA"/>
</dbReference>
<name>A0A6H0Y2S7_9PEZI</name>
<dbReference type="OrthoDB" id="2498029at2759"/>